<dbReference type="PANTHER" id="PTHR21015">
    <property type="entry name" value="UDP-N-ACETYLGLUCOSAMINE--N-ACETYLMURAMYL-(PENTAPEPTIDE) PYROPHOSPHORYL-UNDECAPRENOL N-ACETYLGLUCOSAMINE TRANSFERASE 1"/>
    <property type="match status" value="1"/>
</dbReference>
<evidence type="ECO:0000259" key="2">
    <source>
        <dbReference type="Pfam" id="PF04101"/>
    </source>
</evidence>
<evidence type="ECO:0000256" key="1">
    <source>
        <dbReference type="ARBA" id="ARBA00006962"/>
    </source>
</evidence>
<dbReference type="PANTHER" id="PTHR21015:SF22">
    <property type="entry name" value="GLYCOSYLTRANSFERASE"/>
    <property type="match status" value="1"/>
</dbReference>
<dbReference type="EMBL" id="CP003531">
    <property type="protein sequence ID" value="AFK51060.1"/>
    <property type="molecule type" value="Genomic_DNA"/>
</dbReference>
<organism evidence="3 4">
    <name type="scientific">Thermogladius calderae (strain DSM 22663 / VKM B-2946 / 1633)</name>
    <dbReference type="NCBI Taxonomy" id="1184251"/>
    <lineage>
        <taxon>Archaea</taxon>
        <taxon>Thermoproteota</taxon>
        <taxon>Thermoprotei</taxon>
        <taxon>Desulfurococcales</taxon>
        <taxon>Desulfurococcaceae</taxon>
        <taxon>Thermogladius</taxon>
    </lineage>
</organism>
<dbReference type="AlphaFoldDB" id="I3TE72"/>
<feature type="domain" description="Glycosyl transferase family 28 C-terminal" evidence="2">
    <location>
        <begin position="190"/>
        <end position="332"/>
    </location>
</feature>
<dbReference type="SUPFAM" id="SSF53756">
    <property type="entry name" value="UDP-Glycosyltransferase/glycogen phosphorylase"/>
    <property type="match status" value="1"/>
</dbReference>
<dbReference type="Pfam" id="PF04101">
    <property type="entry name" value="Glyco_tran_28_C"/>
    <property type="match status" value="1"/>
</dbReference>
<dbReference type="InParanoid" id="I3TE72"/>
<comment type="similarity">
    <text evidence="1">Belongs to the glycosyltransferase 28 family.</text>
</comment>
<dbReference type="InterPro" id="IPR007235">
    <property type="entry name" value="Glyco_trans_28_C"/>
</dbReference>
<evidence type="ECO:0000313" key="4">
    <source>
        <dbReference type="Proteomes" id="UP000005270"/>
    </source>
</evidence>
<accession>I3TE72</accession>
<dbReference type="GO" id="GO:0016758">
    <property type="term" value="F:hexosyltransferase activity"/>
    <property type="evidence" value="ECO:0007669"/>
    <property type="project" value="InterPro"/>
</dbReference>
<dbReference type="STRING" id="1184251.TCELL_0636"/>
<dbReference type="KEGG" id="thg:TCELL_0636"/>
<gene>
    <name evidence="3" type="ordered locus">TCELL_0636</name>
</gene>
<proteinExistence type="inferred from homology"/>
<evidence type="ECO:0000313" key="3">
    <source>
        <dbReference type="EMBL" id="AFK51060.1"/>
    </source>
</evidence>
<sequence length="350" mass="38296">MIIILLSVLGGQLRVAIVASGGGHTSFAVALVERLLDLEPGLKVEVVAPTNDTYTLRRLASRLRGSGIGVSTLPKPLYPQERLYRVLARAPRALVKASALARDIDALICTGSNHSVPPSLVALARWVPVFCVEDPYRVFEKSRSARLLHMLGAYALLQWEEQLRLYRSRSFYVGLIYEKPVYTPERGGYVLVTTGTMGHRLLFRTIARGGLKGYRLVIQAGKYWAGYLKRRLPGSVVFDYDPDIDKWIAGADLVITHQGVAAIQASQAYGKPVVIAYNPDIPLAGGREGAEFVARKLNLGYLTPDPDDPSQLDRVVEETLSKRPATFGDGAAKASKVILDFIKGVGRRAA</sequence>
<protein>
    <submittedName>
        <fullName evidence="3">Glycosyltransferase 28, C-terminal domain protein</fullName>
    </submittedName>
</protein>
<dbReference type="HOGENOM" id="CLU_873241_0_0_2"/>
<dbReference type="Gene3D" id="3.40.50.2000">
    <property type="entry name" value="Glycogen Phosphorylase B"/>
    <property type="match status" value="2"/>
</dbReference>
<dbReference type="eggNOG" id="arCOG01394">
    <property type="taxonomic scope" value="Archaea"/>
</dbReference>
<dbReference type="Proteomes" id="UP000005270">
    <property type="component" value="Chromosome"/>
</dbReference>
<keyword evidence="4" id="KW-1185">Reference proteome</keyword>
<name>I3TE72_THEC1</name>
<keyword evidence="3" id="KW-0808">Transferase</keyword>
<reference evidence="3 4" key="1">
    <citation type="journal article" date="2012" name="J. Bacteriol.">
        <title>Complete genome sequence of the hyperthermophilic cellulolytic Crenarchaeon 'Thermogladius cellulolyticus' 1633.</title>
        <authorList>
            <person name="Mardanov A.V."/>
            <person name="Kochetkova T.V."/>
            <person name="Beletsky A.V."/>
            <person name="Bonch-Osmolovskaya E.A."/>
            <person name="Ravin N.V."/>
            <person name="Skryabin K.G."/>
        </authorList>
    </citation>
    <scope>NUCLEOTIDE SEQUENCE [LARGE SCALE GENOMIC DNA]</scope>
    <source>
        <strain evidence="4">DSM 22663 / VKM B-2946 / 1633</strain>
    </source>
</reference>